<comment type="similarity">
    <text evidence="1 2">Belongs to the serpin family.</text>
</comment>
<reference evidence="4 5" key="1">
    <citation type="journal article" date="2018" name="Cell">
        <title>The Chara Genome: Secondary Complexity and Implications for Plant Terrestrialization.</title>
        <authorList>
            <person name="Nishiyama T."/>
            <person name="Sakayama H."/>
            <person name="Vries J.D."/>
            <person name="Buschmann H."/>
            <person name="Saint-Marcoux D."/>
            <person name="Ullrich K.K."/>
            <person name="Haas F.B."/>
            <person name="Vanderstraeten L."/>
            <person name="Becker D."/>
            <person name="Lang D."/>
            <person name="Vosolsobe S."/>
            <person name="Rombauts S."/>
            <person name="Wilhelmsson P.K.I."/>
            <person name="Janitza P."/>
            <person name="Kern R."/>
            <person name="Heyl A."/>
            <person name="Rumpler F."/>
            <person name="Villalobos L.I.A.C."/>
            <person name="Clay J.M."/>
            <person name="Skokan R."/>
            <person name="Toyoda A."/>
            <person name="Suzuki Y."/>
            <person name="Kagoshima H."/>
            <person name="Schijlen E."/>
            <person name="Tajeshwar N."/>
            <person name="Catarino B."/>
            <person name="Hetherington A.J."/>
            <person name="Saltykova A."/>
            <person name="Bonnot C."/>
            <person name="Breuninger H."/>
            <person name="Symeonidi A."/>
            <person name="Radhakrishnan G.V."/>
            <person name="Van Nieuwerburgh F."/>
            <person name="Deforce D."/>
            <person name="Chang C."/>
            <person name="Karol K.G."/>
            <person name="Hedrich R."/>
            <person name="Ulvskov P."/>
            <person name="Glockner G."/>
            <person name="Delwiche C.F."/>
            <person name="Petrasek J."/>
            <person name="Van de Peer Y."/>
            <person name="Friml J."/>
            <person name="Beilby M."/>
            <person name="Dolan L."/>
            <person name="Kohara Y."/>
            <person name="Sugano S."/>
            <person name="Fujiyama A."/>
            <person name="Delaux P.-M."/>
            <person name="Quint M."/>
            <person name="TheiBen G."/>
            <person name="Hagemann M."/>
            <person name="Harholt J."/>
            <person name="Dunand C."/>
            <person name="Zachgo S."/>
            <person name="Langdale J."/>
            <person name="Maumus F."/>
            <person name="Straeten D.V.D."/>
            <person name="Gould S.B."/>
            <person name="Rensing S.A."/>
        </authorList>
    </citation>
    <scope>NUCLEOTIDE SEQUENCE [LARGE SCALE GENOMIC DNA]</scope>
    <source>
        <strain evidence="4 5">S276</strain>
    </source>
</reference>
<evidence type="ECO:0000256" key="2">
    <source>
        <dbReference type="RuleBase" id="RU000411"/>
    </source>
</evidence>
<dbReference type="OrthoDB" id="1063785at2759"/>
<dbReference type="OMA" id="NEINLWA"/>
<dbReference type="InterPro" id="IPR023796">
    <property type="entry name" value="Serpin_dom"/>
</dbReference>
<dbReference type="InterPro" id="IPR042178">
    <property type="entry name" value="Serpin_sf_1"/>
</dbReference>
<dbReference type="GO" id="GO:0005615">
    <property type="term" value="C:extracellular space"/>
    <property type="evidence" value="ECO:0007669"/>
    <property type="project" value="InterPro"/>
</dbReference>
<dbReference type="Gramene" id="GBG61317">
    <property type="protein sequence ID" value="GBG61317"/>
    <property type="gene ID" value="CBR_g20352"/>
</dbReference>
<dbReference type="EMBL" id="BFEA01000019">
    <property type="protein sequence ID" value="GBG61317.1"/>
    <property type="molecule type" value="Genomic_DNA"/>
</dbReference>
<dbReference type="SMART" id="SM00093">
    <property type="entry name" value="SERPIN"/>
    <property type="match status" value="1"/>
</dbReference>
<dbReference type="GO" id="GO:0004867">
    <property type="term" value="F:serine-type endopeptidase inhibitor activity"/>
    <property type="evidence" value="ECO:0007669"/>
    <property type="project" value="InterPro"/>
</dbReference>
<evidence type="ECO:0000313" key="4">
    <source>
        <dbReference type="EMBL" id="GBG61317.1"/>
    </source>
</evidence>
<evidence type="ECO:0000256" key="1">
    <source>
        <dbReference type="ARBA" id="ARBA00009500"/>
    </source>
</evidence>
<dbReference type="AlphaFoldDB" id="A0A388JU69"/>
<dbReference type="InterPro" id="IPR042185">
    <property type="entry name" value="Serpin_sf_2"/>
</dbReference>
<comment type="caution">
    <text evidence="4">The sequence shown here is derived from an EMBL/GenBank/DDBJ whole genome shotgun (WGS) entry which is preliminary data.</text>
</comment>
<keyword evidence="5" id="KW-1185">Reference proteome</keyword>
<dbReference type="PANTHER" id="PTHR11461:SF211">
    <property type="entry name" value="GH10112P-RELATED"/>
    <property type="match status" value="1"/>
</dbReference>
<dbReference type="InterPro" id="IPR000215">
    <property type="entry name" value="Serpin_fam"/>
</dbReference>
<dbReference type="Proteomes" id="UP000265515">
    <property type="component" value="Unassembled WGS sequence"/>
</dbReference>
<name>A0A388JU69_CHABU</name>
<proteinExistence type="inferred from homology"/>
<evidence type="ECO:0000259" key="3">
    <source>
        <dbReference type="SMART" id="SM00093"/>
    </source>
</evidence>
<dbReference type="SUPFAM" id="SSF56574">
    <property type="entry name" value="Serpins"/>
    <property type="match status" value="1"/>
</dbReference>
<dbReference type="STRING" id="69332.A0A388JU69"/>
<gene>
    <name evidence="4" type="ORF">CBR_g20352</name>
</gene>
<dbReference type="Gene3D" id="2.30.39.10">
    <property type="entry name" value="Alpha-1-antitrypsin, domain 1"/>
    <property type="match status" value="1"/>
</dbReference>
<sequence>MNKLAVGVMQAINSKTNFSANGSANGSTNVVFSPLSVFTVLAMLSGGAEGNTLSQLLTALNASDVYQLSDGVGRMLLRAADDSTASQGEGGQRTMLCELANNLWVQNRFPLTDRFVNLTNSTYHAVPQVVDFSVDADAIRQTINAWVSKVTHGKILDLLPVGSLGSVTRVVLANALYFKAVWADKFNQSLMEPGPFMLSSQTSVDVPMMKMKDLQGSVHSM</sequence>
<protein>
    <recommendedName>
        <fullName evidence="3">Serpin domain-containing protein</fullName>
    </recommendedName>
</protein>
<organism evidence="4 5">
    <name type="scientific">Chara braunii</name>
    <name type="common">Braun's stonewort</name>
    <dbReference type="NCBI Taxonomy" id="69332"/>
    <lineage>
        <taxon>Eukaryota</taxon>
        <taxon>Viridiplantae</taxon>
        <taxon>Streptophyta</taxon>
        <taxon>Charophyceae</taxon>
        <taxon>Charales</taxon>
        <taxon>Characeae</taxon>
        <taxon>Chara</taxon>
    </lineage>
</organism>
<dbReference type="PANTHER" id="PTHR11461">
    <property type="entry name" value="SERINE PROTEASE INHIBITOR, SERPIN"/>
    <property type="match status" value="1"/>
</dbReference>
<accession>A0A388JU69</accession>
<dbReference type="InterPro" id="IPR036186">
    <property type="entry name" value="Serpin_sf"/>
</dbReference>
<evidence type="ECO:0000313" key="5">
    <source>
        <dbReference type="Proteomes" id="UP000265515"/>
    </source>
</evidence>
<feature type="domain" description="Serpin" evidence="3">
    <location>
        <begin position="18"/>
        <end position="221"/>
    </location>
</feature>
<dbReference type="Pfam" id="PF00079">
    <property type="entry name" value="Serpin"/>
    <property type="match status" value="1"/>
</dbReference>
<dbReference type="Gene3D" id="3.30.497.10">
    <property type="entry name" value="Antithrombin, subunit I, domain 2"/>
    <property type="match status" value="1"/>
</dbReference>